<organism evidence="3 5">
    <name type="scientific">Streptococcus cristatus</name>
    <dbReference type="NCBI Taxonomy" id="45634"/>
    <lineage>
        <taxon>Bacteria</taxon>
        <taxon>Bacillati</taxon>
        <taxon>Bacillota</taxon>
        <taxon>Bacilli</taxon>
        <taxon>Lactobacillales</taxon>
        <taxon>Streptococcaceae</taxon>
        <taxon>Streptococcus</taxon>
    </lineage>
</organism>
<dbReference type="EMBL" id="JAKUYZ010000006">
    <property type="protein sequence ID" value="MCY7221198.1"/>
    <property type="molecule type" value="Genomic_DNA"/>
</dbReference>
<reference evidence="1" key="2">
    <citation type="journal article" date="2022" name="Med Res Arch">
        <title>Genomic identification of streptococcal strains and relation to clinical characteristics. A substudy to The Partial Oral Treatment of Endocarditis (POET) Trial.</title>
        <authorList>
            <person name="Christensen J."/>
            <person name="Jensen C."/>
            <person name="Dargis R."/>
            <person name="Nielsen X."/>
            <person name="Pries- Heje M."/>
            <person name="Wiingaard C."/>
            <person name="Ihlemann N."/>
            <person name="Gill S."/>
            <person name="Bruun N."/>
            <person name="Elming H."/>
            <person name="Povlsen J."/>
            <person name="Madsen T."/>
            <person name="Jensen K."/>
            <person name="Fuursted K."/>
            <person name="Ostergaard L."/>
            <person name="Christiansen U."/>
            <person name="Rosenvinge F."/>
            <person name="Helweg-Larsen J."/>
            <person name="Fosbol E."/>
            <person name="Kober L."/>
            <person name="Torp-Pedersen C."/>
            <person name="Tonder N."/>
            <person name="Moser C."/>
            <person name="Iversen K."/>
            <person name="Bundgaard H."/>
        </authorList>
    </citation>
    <scope>NUCLEOTIDE SEQUENCE</scope>
    <source>
        <strain evidence="1">K13014465</strain>
    </source>
</reference>
<evidence type="ECO:0000313" key="5">
    <source>
        <dbReference type="Proteomes" id="UP000270868"/>
    </source>
</evidence>
<reference evidence="5 6" key="1">
    <citation type="submission" date="2018-11" db="EMBL/GenBank/DDBJ databases">
        <title>Species Designations Belie Phenotypic and Genotypic Heterogeneity in Oral Streptococci.</title>
        <authorList>
            <person name="Velsko I."/>
        </authorList>
    </citation>
    <scope>NUCLEOTIDE SEQUENCE [LARGE SCALE GENOMIC DNA]</scope>
    <source>
        <strain evidence="3 5">A52</strain>
        <strain evidence="4 7">BCC13</strain>
        <strain evidence="2 6">BCC41</strain>
    </source>
</reference>
<dbReference type="OrthoDB" id="2226121at2"/>
<dbReference type="Proteomes" id="UP000278843">
    <property type="component" value="Unassembled WGS sequence"/>
</dbReference>
<gene>
    <name evidence="4" type="ORF">D8790_08550</name>
    <name evidence="2" type="ORF">D8791_07980</name>
    <name evidence="3" type="ORF">D8792_08195</name>
    <name evidence="1" type="ORF">MK546_03715</name>
</gene>
<dbReference type="EMBL" id="RJPT01000010">
    <property type="protein sequence ID" value="RSJ80652.1"/>
    <property type="molecule type" value="Genomic_DNA"/>
</dbReference>
<evidence type="ECO:0000313" key="1">
    <source>
        <dbReference type="EMBL" id="MCY7221198.1"/>
    </source>
</evidence>
<evidence type="ECO:0000313" key="7">
    <source>
        <dbReference type="Proteomes" id="UP000278843"/>
    </source>
</evidence>
<dbReference type="Proteomes" id="UP000272635">
    <property type="component" value="Unassembled WGS sequence"/>
</dbReference>
<protein>
    <submittedName>
        <fullName evidence="3">Uncharacterized protein</fullName>
    </submittedName>
</protein>
<comment type="caution">
    <text evidence="3">The sequence shown here is derived from an EMBL/GenBank/DDBJ whole genome shotgun (WGS) entry which is preliminary data.</text>
</comment>
<dbReference type="EMBL" id="RJPU01000008">
    <property type="protein sequence ID" value="RSJ93871.1"/>
    <property type="molecule type" value="Genomic_DNA"/>
</dbReference>
<dbReference type="Proteomes" id="UP001208029">
    <property type="component" value="Unassembled WGS sequence"/>
</dbReference>
<evidence type="ECO:0000313" key="3">
    <source>
        <dbReference type="EMBL" id="RSJ88876.1"/>
    </source>
</evidence>
<name>A0A0F2CVG9_STRCR</name>
<dbReference type="EMBL" id="RJPS01000009">
    <property type="protein sequence ID" value="RSJ88876.1"/>
    <property type="molecule type" value="Genomic_DNA"/>
</dbReference>
<proteinExistence type="predicted"/>
<evidence type="ECO:0000313" key="4">
    <source>
        <dbReference type="EMBL" id="RSJ93871.1"/>
    </source>
</evidence>
<evidence type="ECO:0000313" key="2">
    <source>
        <dbReference type="EMBL" id="RSJ80652.1"/>
    </source>
</evidence>
<dbReference type="AlphaFoldDB" id="A0A0F2CVG9"/>
<dbReference type="GeneID" id="48422558"/>
<reference evidence="1" key="3">
    <citation type="submission" date="2022-02" db="EMBL/GenBank/DDBJ databases">
        <authorList>
            <person name="Christensen J.J.E."/>
            <person name="Jensen C.S."/>
            <person name="Nielsen X.C."/>
            <person name="Dargis R."/>
        </authorList>
    </citation>
    <scope>NUCLEOTIDE SEQUENCE</scope>
    <source>
        <strain evidence="1">K13014465</strain>
    </source>
</reference>
<accession>A0A0F2CVG9</accession>
<sequence length="59" mass="6558">MKATELNEKLIVAEDALAELSKDDLVSLLCEIGYSPAAIDVLTEYQEFVKAFRKKLGLL</sequence>
<dbReference type="Proteomes" id="UP000270868">
    <property type="component" value="Unassembled WGS sequence"/>
</dbReference>
<evidence type="ECO:0000313" key="6">
    <source>
        <dbReference type="Proteomes" id="UP000272635"/>
    </source>
</evidence>
<dbReference type="RefSeq" id="WP_000648250.1">
    <property type="nucleotide sequence ID" value="NZ_CABPTQ010000007.1"/>
</dbReference>